<protein>
    <submittedName>
        <fullName evidence="2">Uncharacterized protein</fullName>
    </submittedName>
</protein>
<evidence type="ECO:0000313" key="2">
    <source>
        <dbReference type="EMBL" id="SNY17211.1"/>
    </source>
</evidence>
<dbReference type="RefSeq" id="WP_132130913.1">
    <property type="nucleotide sequence ID" value="NZ_OBDR01000007.1"/>
</dbReference>
<dbReference type="Proteomes" id="UP000217726">
    <property type="component" value="Unassembled WGS sequence"/>
</dbReference>
<accession>A0A285G460</accession>
<dbReference type="EMBL" id="OBDR01000007">
    <property type="protein sequence ID" value="SNY17211.1"/>
    <property type="molecule type" value="Genomic_DNA"/>
</dbReference>
<organism evidence="2 3">
    <name type="scientific">Methanohalophilus euhalobius</name>
    <dbReference type="NCBI Taxonomy" id="51203"/>
    <lineage>
        <taxon>Archaea</taxon>
        <taxon>Methanobacteriati</taxon>
        <taxon>Methanobacteriota</taxon>
        <taxon>Stenosarchaea group</taxon>
        <taxon>Methanomicrobia</taxon>
        <taxon>Methanosarcinales</taxon>
        <taxon>Methanosarcinaceae</taxon>
        <taxon>Methanohalophilus</taxon>
    </lineage>
</organism>
<keyword evidence="1" id="KW-0812">Transmembrane</keyword>
<evidence type="ECO:0000256" key="1">
    <source>
        <dbReference type="SAM" id="Phobius"/>
    </source>
</evidence>
<name>A0A285G460_9EURY</name>
<keyword evidence="3" id="KW-1185">Reference proteome</keyword>
<feature type="transmembrane region" description="Helical" evidence="1">
    <location>
        <begin position="33"/>
        <end position="55"/>
    </location>
</feature>
<reference evidence="3" key="1">
    <citation type="submission" date="2017-09" db="EMBL/GenBank/DDBJ databases">
        <authorList>
            <person name="Varghese N."/>
            <person name="Submissions S."/>
        </authorList>
    </citation>
    <scope>NUCLEOTIDE SEQUENCE [LARGE SCALE GENOMIC DNA]</scope>
    <source>
        <strain evidence="3">WG-1MB</strain>
    </source>
</reference>
<evidence type="ECO:0000313" key="3">
    <source>
        <dbReference type="Proteomes" id="UP000217726"/>
    </source>
</evidence>
<feature type="transmembrane region" description="Helical" evidence="1">
    <location>
        <begin position="61"/>
        <end position="81"/>
    </location>
</feature>
<keyword evidence="1" id="KW-1133">Transmembrane helix</keyword>
<keyword evidence="1" id="KW-0472">Membrane</keyword>
<gene>
    <name evidence="2" type="ORF">SAMN06295989_10735</name>
</gene>
<proteinExistence type="predicted"/>
<dbReference type="AlphaFoldDB" id="A0A285G460"/>
<dbReference type="OrthoDB" id="141855at2157"/>
<sequence length="112" mass="11971">MQDMFTSSMPSPDGVDTGIGMILYTDVGSLETLSLLVLLIIAVHALISALMIRVVDGGHPLVGATDFVIMMWIGGGSAVVNRKGNCLPAGRDLKIRNWIVRSTPEILLLLPL</sequence>